<dbReference type="OrthoDB" id="442970at2759"/>
<evidence type="ECO:0000256" key="3">
    <source>
        <dbReference type="ARBA" id="ARBA00023242"/>
    </source>
</evidence>
<dbReference type="InterPro" id="IPR020892">
    <property type="entry name" value="Cyclophilin-type_PPIase_CS"/>
</dbReference>
<feature type="compositionally biased region" description="Basic and acidic residues" evidence="5">
    <location>
        <begin position="556"/>
        <end position="580"/>
    </location>
</feature>
<dbReference type="PANTHER" id="PTHR45625">
    <property type="entry name" value="PEPTIDYL-PROLYL CIS-TRANS ISOMERASE-RELATED"/>
    <property type="match status" value="1"/>
</dbReference>
<feature type="compositionally biased region" description="Gly residues" evidence="5">
    <location>
        <begin position="543"/>
        <end position="555"/>
    </location>
</feature>
<evidence type="ECO:0000256" key="1">
    <source>
        <dbReference type="ARBA" id="ARBA00000971"/>
    </source>
</evidence>
<evidence type="ECO:0000256" key="2">
    <source>
        <dbReference type="ARBA" id="ARBA00004123"/>
    </source>
</evidence>
<feature type="compositionally biased region" description="Basic and acidic residues" evidence="5">
    <location>
        <begin position="484"/>
        <end position="505"/>
    </location>
</feature>
<dbReference type="InterPro" id="IPR002130">
    <property type="entry name" value="Cyclophilin-type_PPIase_dom"/>
</dbReference>
<keyword evidence="3" id="KW-0539">Nucleus</keyword>
<dbReference type="PROSITE" id="PS00170">
    <property type="entry name" value="CSA_PPIASE_1"/>
    <property type="match status" value="1"/>
</dbReference>
<feature type="compositionally biased region" description="Basic and acidic residues" evidence="5">
    <location>
        <begin position="517"/>
        <end position="540"/>
    </location>
</feature>
<feature type="compositionally biased region" description="Acidic residues" evidence="5">
    <location>
        <begin position="437"/>
        <end position="446"/>
    </location>
</feature>
<evidence type="ECO:0000313" key="7">
    <source>
        <dbReference type="EMBL" id="SCV68297.1"/>
    </source>
</evidence>
<dbReference type="Pfam" id="PF00160">
    <property type="entry name" value="Pro_isomerase"/>
    <property type="match status" value="1"/>
</dbReference>
<comment type="catalytic activity">
    <reaction evidence="1">
        <text>[protein]-peptidylproline (omega=180) = [protein]-peptidylproline (omega=0)</text>
        <dbReference type="Rhea" id="RHEA:16237"/>
        <dbReference type="Rhea" id="RHEA-COMP:10747"/>
        <dbReference type="Rhea" id="RHEA-COMP:10748"/>
        <dbReference type="ChEBI" id="CHEBI:83833"/>
        <dbReference type="ChEBI" id="CHEBI:83834"/>
        <dbReference type="EC" id="5.2.1.8"/>
    </reaction>
</comment>
<feature type="compositionally biased region" description="Gly residues" evidence="5">
    <location>
        <begin position="507"/>
        <end position="516"/>
    </location>
</feature>
<dbReference type="SUPFAM" id="SSF50891">
    <property type="entry name" value="Cyclophilin-like"/>
    <property type="match status" value="1"/>
</dbReference>
<evidence type="ECO:0000256" key="5">
    <source>
        <dbReference type="SAM" id="MobiDB-lite"/>
    </source>
</evidence>
<proteinExistence type="inferred from homology"/>
<dbReference type="PANTHER" id="PTHR45625:SF6">
    <property type="entry name" value="SPLICEOSOME-ASSOCIATED PROTEIN CWC27 HOMOLOG"/>
    <property type="match status" value="1"/>
</dbReference>
<dbReference type="InterPro" id="IPR029000">
    <property type="entry name" value="Cyclophilin-like_dom_sf"/>
</dbReference>
<comment type="similarity">
    <text evidence="4">Belongs to the cyclophilin-type PPIase family. CWC27 subfamily.</text>
</comment>
<dbReference type="STRING" id="269621.A0A238F5I8"/>
<feature type="compositionally biased region" description="Acidic residues" evidence="5">
    <location>
        <begin position="344"/>
        <end position="354"/>
    </location>
</feature>
<evidence type="ECO:0000313" key="8">
    <source>
        <dbReference type="Proteomes" id="UP000198372"/>
    </source>
</evidence>
<feature type="region of interest" description="Disordered" evidence="5">
    <location>
        <begin position="262"/>
        <end position="580"/>
    </location>
</feature>
<evidence type="ECO:0000256" key="4">
    <source>
        <dbReference type="ARBA" id="ARBA00038509"/>
    </source>
</evidence>
<gene>
    <name evidence="7" type="ORF">BQ2448_418</name>
</gene>
<dbReference type="GO" id="GO:0006457">
    <property type="term" value="P:protein folding"/>
    <property type="evidence" value="ECO:0007669"/>
    <property type="project" value="InterPro"/>
</dbReference>
<feature type="compositionally biased region" description="Basic and acidic residues" evidence="5">
    <location>
        <begin position="325"/>
        <end position="343"/>
    </location>
</feature>
<keyword evidence="8" id="KW-1185">Reference proteome</keyword>
<feature type="domain" description="PPIase cyclophilin-type" evidence="6">
    <location>
        <begin position="19"/>
        <end position="169"/>
    </location>
</feature>
<dbReference type="InterPro" id="IPR044666">
    <property type="entry name" value="Cyclophilin_A-like"/>
</dbReference>
<accession>A0A238F5I8</accession>
<evidence type="ECO:0000259" key="6">
    <source>
        <dbReference type="PROSITE" id="PS50072"/>
    </source>
</evidence>
<feature type="compositionally biased region" description="Basic and acidic residues" evidence="5">
    <location>
        <begin position="413"/>
        <end position="436"/>
    </location>
</feature>
<dbReference type="GO" id="GO:0071013">
    <property type="term" value="C:catalytic step 2 spliceosome"/>
    <property type="evidence" value="ECO:0007669"/>
    <property type="project" value="TreeGrafter"/>
</dbReference>
<organism evidence="7 8">
    <name type="scientific">Microbotryum intermedium</name>
    <dbReference type="NCBI Taxonomy" id="269621"/>
    <lineage>
        <taxon>Eukaryota</taxon>
        <taxon>Fungi</taxon>
        <taxon>Dikarya</taxon>
        <taxon>Basidiomycota</taxon>
        <taxon>Pucciniomycotina</taxon>
        <taxon>Microbotryomycetes</taxon>
        <taxon>Microbotryales</taxon>
        <taxon>Microbotryaceae</taxon>
        <taxon>Microbotryum</taxon>
    </lineage>
</organism>
<reference evidence="8" key="1">
    <citation type="submission" date="2016-09" db="EMBL/GenBank/DDBJ databases">
        <authorList>
            <person name="Jeantristanb JTB J.-T."/>
            <person name="Ricardo R."/>
        </authorList>
    </citation>
    <scope>NUCLEOTIDE SEQUENCE [LARGE SCALE GENOMIC DNA]</scope>
</reference>
<dbReference type="PRINTS" id="PR00153">
    <property type="entry name" value="CSAPPISMRASE"/>
</dbReference>
<dbReference type="Gene3D" id="2.40.100.10">
    <property type="entry name" value="Cyclophilin-like"/>
    <property type="match status" value="1"/>
</dbReference>
<dbReference type="PROSITE" id="PS50072">
    <property type="entry name" value="CSA_PPIASE_2"/>
    <property type="match status" value="1"/>
</dbReference>
<dbReference type="EMBL" id="FMSP01000003">
    <property type="protein sequence ID" value="SCV68297.1"/>
    <property type="molecule type" value="Genomic_DNA"/>
</dbReference>
<comment type="subcellular location">
    <subcellularLocation>
        <location evidence="2">Nucleus</location>
    </subcellularLocation>
</comment>
<sequence length="580" mass="64846">MSAIVAVEPVTSGTALLKTSVGEILIELWPREAPKACRNFVQLALEGYYDDLPFHRIVPGFIAQTGDATGTGTGGESIYDEGEFEDEFSQRLKFNRRGLLGMANQGRNTNLSQFFFTLDRADELYQRNTMFARVAAGDTLFNVLKLGEVELEPGTDRPVYPPKIHSIKILDNPFDDIVPRITPEERKEQDRAKREMRIERAKQKQFGKRKGTKNKALLSFGAEPEEEAPIDPELAKAKFKSAHDVLDDGRLSKEVIDDRGTSATLPDWMQVPPSAPSAAAVGAKRAKDESRKNDVEEPPQTVESALLRQAKEQKAKADANPTAADKVRDEIAKVQADLKRMTRDEEEGSSDEDEREKAKPKKPKRSGPSVLQLEREKYQKAGSIHRGKGKPNEEDMLSILDGFKNKLKQARPKGKEKEKEKETEKDHKESDERYGIDEDDDSDVEDWMSHKLVFRKDATLDQHTVDEYSVVDPLAKESASLAELQEKRDSKRRYPGDNKDERDNRGGASGGRGGGGRSDHRSRDSGPRDDRSFKRDDGRRVGGRGGRGGGGGGAGFDRRADRPEVRGDWKQDRMRTSDLA</sequence>
<feature type="compositionally biased region" description="Basic and acidic residues" evidence="5">
    <location>
        <begin position="285"/>
        <end position="295"/>
    </location>
</feature>
<protein>
    <submittedName>
        <fullName evidence="7">BQ2448_418 protein</fullName>
    </submittedName>
</protein>
<dbReference type="GO" id="GO:0003755">
    <property type="term" value="F:peptidyl-prolyl cis-trans isomerase activity"/>
    <property type="evidence" value="ECO:0007669"/>
    <property type="project" value="UniProtKB-EC"/>
</dbReference>
<dbReference type="Proteomes" id="UP000198372">
    <property type="component" value="Unassembled WGS sequence"/>
</dbReference>
<dbReference type="AlphaFoldDB" id="A0A238F5I8"/>
<name>A0A238F5I8_9BASI</name>
<feature type="compositionally biased region" description="Basic and acidic residues" evidence="5">
    <location>
        <begin position="454"/>
        <end position="466"/>
    </location>
</feature>